<feature type="compositionally biased region" description="Polar residues" evidence="1">
    <location>
        <begin position="25"/>
        <end position="46"/>
    </location>
</feature>
<comment type="caution">
    <text evidence="3">The sequence shown here is derived from an EMBL/GenBank/DDBJ whole genome shotgun (WGS) entry which is preliminary data.</text>
</comment>
<dbReference type="AlphaFoldDB" id="A0A9Q3YP80"/>
<sequence>MRRRIATRGLLLMVAMFYMPGSGAASDSQDGQSQTTRSEVDTSSGSEARRPTAIRG</sequence>
<keyword evidence="2" id="KW-0732">Signal</keyword>
<gene>
    <name evidence="3" type="ORF">LL252_18510</name>
</gene>
<evidence type="ECO:0000256" key="1">
    <source>
        <dbReference type="SAM" id="MobiDB-lite"/>
    </source>
</evidence>
<feature type="chain" id="PRO_5040517418" evidence="2">
    <location>
        <begin position="25"/>
        <end position="56"/>
    </location>
</feature>
<name>A0A9Q3YP80_9GAMM</name>
<proteinExistence type="predicted"/>
<reference evidence="3" key="1">
    <citation type="submission" date="2021-10" db="EMBL/GenBank/DDBJ databases">
        <title>The diversity and Nitrogen Metabolism of Culturable Nitrate-Utilizing Bacteria Within the Oxygen Minimum Zone of the Changjiang (Yangtze River)Estuary.</title>
        <authorList>
            <person name="Zhang D."/>
            <person name="Zheng J."/>
            <person name="Liu S."/>
            <person name="He W."/>
        </authorList>
    </citation>
    <scope>NUCLEOTIDE SEQUENCE</scope>
    <source>
        <strain evidence="3">FXH-223</strain>
    </source>
</reference>
<evidence type="ECO:0000313" key="4">
    <source>
        <dbReference type="Proteomes" id="UP001108027"/>
    </source>
</evidence>
<dbReference type="RefSeq" id="WP_204429269.1">
    <property type="nucleotide sequence ID" value="NZ_ARXL01000012.1"/>
</dbReference>
<accession>A0A9Q3YP80</accession>
<evidence type="ECO:0000313" key="3">
    <source>
        <dbReference type="EMBL" id="MCC4310562.1"/>
    </source>
</evidence>
<organism evidence="3 4">
    <name type="scientific">Alloalcanivorax marinus</name>
    <dbReference type="NCBI Taxonomy" id="1177169"/>
    <lineage>
        <taxon>Bacteria</taxon>
        <taxon>Pseudomonadati</taxon>
        <taxon>Pseudomonadota</taxon>
        <taxon>Gammaproteobacteria</taxon>
        <taxon>Oceanospirillales</taxon>
        <taxon>Alcanivoracaceae</taxon>
        <taxon>Alloalcanivorax</taxon>
    </lineage>
</organism>
<feature type="signal peptide" evidence="2">
    <location>
        <begin position="1"/>
        <end position="24"/>
    </location>
</feature>
<keyword evidence="4" id="KW-1185">Reference proteome</keyword>
<dbReference type="Proteomes" id="UP001108027">
    <property type="component" value="Unassembled WGS sequence"/>
</dbReference>
<dbReference type="EMBL" id="JAJGNA010000045">
    <property type="protein sequence ID" value="MCC4310562.1"/>
    <property type="molecule type" value="Genomic_DNA"/>
</dbReference>
<protein>
    <submittedName>
        <fullName evidence="3">Uncharacterized protein</fullName>
    </submittedName>
</protein>
<feature type="region of interest" description="Disordered" evidence="1">
    <location>
        <begin position="22"/>
        <end position="56"/>
    </location>
</feature>
<evidence type="ECO:0000256" key="2">
    <source>
        <dbReference type="SAM" id="SignalP"/>
    </source>
</evidence>